<proteinExistence type="predicted"/>
<accession>A0A392UVK2</accession>
<keyword evidence="3" id="KW-1185">Reference proteome</keyword>
<sequence length="27" mass="2834">MARWSPEFTAARCGGFGNSSEGGEEEA</sequence>
<reference evidence="2 3" key="1">
    <citation type="journal article" date="2018" name="Front. Plant Sci.">
        <title>Red Clover (Trifolium pratense) and Zigzag Clover (T. medium) - A Picture of Genomic Similarities and Differences.</title>
        <authorList>
            <person name="Dluhosova J."/>
            <person name="Istvanek J."/>
            <person name="Nedelnik J."/>
            <person name="Repkova J."/>
        </authorList>
    </citation>
    <scope>NUCLEOTIDE SEQUENCE [LARGE SCALE GENOMIC DNA]</scope>
    <source>
        <strain evidence="3">cv. 10/8</strain>
        <tissue evidence="2">Leaf</tissue>
    </source>
</reference>
<dbReference type="EMBL" id="LXQA010986723">
    <property type="protein sequence ID" value="MCI80048.1"/>
    <property type="molecule type" value="Genomic_DNA"/>
</dbReference>
<dbReference type="Proteomes" id="UP000265520">
    <property type="component" value="Unassembled WGS sequence"/>
</dbReference>
<evidence type="ECO:0000256" key="1">
    <source>
        <dbReference type="SAM" id="MobiDB-lite"/>
    </source>
</evidence>
<evidence type="ECO:0000313" key="3">
    <source>
        <dbReference type="Proteomes" id="UP000265520"/>
    </source>
</evidence>
<dbReference type="AlphaFoldDB" id="A0A392UVK2"/>
<feature type="region of interest" description="Disordered" evidence="1">
    <location>
        <begin position="1"/>
        <end position="27"/>
    </location>
</feature>
<protein>
    <submittedName>
        <fullName evidence="2">Uncharacterized protein</fullName>
    </submittedName>
</protein>
<feature type="non-terminal residue" evidence="2">
    <location>
        <position position="27"/>
    </location>
</feature>
<comment type="caution">
    <text evidence="2">The sequence shown here is derived from an EMBL/GenBank/DDBJ whole genome shotgun (WGS) entry which is preliminary data.</text>
</comment>
<organism evidence="2 3">
    <name type="scientific">Trifolium medium</name>
    <dbReference type="NCBI Taxonomy" id="97028"/>
    <lineage>
        <taxon>Eukaryota</taxon>
        <taxon>Viridiplantae</taxon>
        <taxon>Streptophyta</taxon>
        <taxon>Embryophyta</taxon>
        <taxon>Tracheophyta</taxon>
        <taxon>Spermatophyta</taxon>
        <taxon>Magnoliopsida</taxon>
        <taxon>eudicotyledons</taxon>
        <taxon>Gunneridae</taxon>
        <taxon>Pentapetalae</taxon>
        <taxon>rosids</taxon>
        <taxon>fabids</taxon>
        <taxon>Fabales</taxon>
        <taxon>Fabaceae</taxon>
        <taxon>Papilionoideae</taxon>
        <taxon>50 kb inversion clade</taxon>
        <taxon>NPAAA clade</taxon>
        <taxon>Hologalegina</taxon>
        <taxon>IRL clade</taxon>
        <taxon>Trifolieae</taxon>
        <taxon>Trifolium</taxon>
    </lineage>
</organism>
<name>A0A392UVK2_9FABA</name>
<evidence type="ECO:0000313" key="2">
    <source>
        <dbReference type="EMBL" id="MCI80048.1"/>
    </source>
</evidence>